<keyword evidence="2" id="KW-1133">Transmembrane helix</keyword>
<accession>D0Z5H8</accession>
<keyword evidence="4" id="KW-1185">Reference proteome</keyword>
<dbReference type="Proteomes" id="UP000003579">
    <property type="component" value="Unassembled WGS sequence"/>
</dbReference>
<dbReference type="eggNOG" id="ENOG5031NKY">
    <property type="taxonomic scope" value="Bacteria"/>
</dbReference>
<organism evidence="3 4">
    <name type="scientific">Photobacterium damselae subsp. damselae CIP 102761</name>
    <dbReference type="NCBI Taxonomy" id="675817"/>
    <lineage>
        <taxon>Bacteria</taxon>
        <taxon>Pseudomonadati</taxon>
        <taxon>Pseudomonadota</taxon>
        <taxon>Gammaproteobacteria</taxon>
        <taxon>Vibrionales</taxon>
        <taxon>Vibrionaceae</taxon>
        <taxon>Photobacterium</taxon>
    </lineage>
</organism>
<dbReference type="AlphaFoldDB" id="D0Z5H8"/>
<keyword evidence="2" id="KW-0472">Membrane</keyword>
<name>D0Z5H8_PHODD</name>
<gene>
    <name evidence="3" type="ORF">VDA_000085</name>
</gene>
<evidence type="ECO:0000256" key="1">
    <source>
        <dbReference type="SAM" id="MobiDB-lite"/>
    </source>
</evidence>
<evidence type="ECO:0000256" key="2">
    <source>
        <dbReference type="SAM" id="Phobius"/>
    </source>
</evidence>
<feature type="region of interest" description="Disordered" evidence="1">
    <location>
        <begin position="49"/>
        <end position="73"/>
    </location>
</feature>
<dbReference type="EMBL" id="ADBS01000006">
    <property type="protein sequence ID" value="EEZ39030.1"/>
    <property type="molecule type" value="Genomic_DNA"/>
</dbReference>
<feature type="transmembrane region" description="Helical" evidence="2">
    <location>
        <begin position="25"/>
        <end position="43"/>
    </location>
</feature>
<proteinExistence type="predicted"/>
<keyword evidence="2" id="KW-0812">Transmembrane</keyword>
<protein>
    <submittedName>
        <fullName evidence="3">Uncharacterized protein</fullName>
    </submittedName>
</protein>
<reference evidence="3 4" key="1">
    <citation type="submission" date="2009-11" db="EMBL/GenBank/DDBJ databases">
        <authorList>
            <consortium name="Los Alamos National Laboratory (LANL)"/>
            <consortium name="National Microbial Pathogen Data Resource (NMPDR)"/>
            <person name="Munk A.C."/>
            <person name="Tapia R."/>
            <person name="Green L."/>
            <person name="Rogers Y."/>
            <person name="Detter J.C."/>
            <person name="Bruce D."/>
            <person name="Brettin T.S."/>
            <person name="Colwell R."/>
            <person name="Huq A."/>
            <person name="Grim C.J."/>
            <person name="Hasan N.A."/>
            <person name="Vonstein V."/>
            <person name="Bartels D."/>
        </authorList>
    </citation>
    <scope>NUCLEOTIDE SEQUENCE [LARGE SCALE GENOMIC DNA]</scope>
    <source>
        <strain evidence="3 4">CIP 102761</strain>
    </source>
</reference>
<evidence type="ECO:0000313" key="4">
    <source>
        <dbReference type="Proteomes" id="UP000003579"/>
    </source>
</evidence>
<sequence length="203" mass="22817">MDILRSKSDLRLWVKNKRFTMKKHIKWIILGVVTVPTIGYLFYPQSPAPSPVQPVSQDQNITTPSLPEPPKSQPSIVIQLDSNAEKIIQKSNELVQKKLDDALNKLDIEVRTPMTYQVPDMSKTFLTDEDTGFETPTMNPLDQVQFRGLIGNGKNQTAYLSIADNAPFKVQVGSIFQGIKVTRISPNGIEIRKGKQTRLLKGE</sequence>
<evidence type="ECO:0000313" key="3">
    <source>
        <dbReference type="EMBL" id="EEZ39030.1"/>
    </source>
</evidence>